<reference evidence="3" key="1">
    <citation type="submission" date="2023-05" db="EMBL/GenBank/DDBJ databases">
        <authorList>
            <person name="Zhang X."/>
        </authorList>
    </citation>
    <scope>NUCLEOTIDE SEQUENCE</scope>
    <source>
        <strain evidence="3">YF14B1</strain>
    </source>
</reference>
<dbReference type="Proteomes" id="UP001241110">
    <property type="component" value="Unassembled WGS sequence"/>
</dbReference>
<evidence type="ECO:0000313" key="4">
    <source>
        <dbReference type="Proteomes" id="UP001241110"/>
    </source>
</evidence>
<organism evidence="3 4">
    <name type="scientific">Xanthocytophaga flava</name>
    <dbReference type="NCBI Taxonomy" id="3048013"/>
    <lineage>
        <taxon>Bacteria</taxon>
        <taxon>Pseudomonadati</taxon>
        <taxon>Bacteroidota</taxon>
        <taxon>Cytophagia</taxon>
        <taxon>Cytophagales</taxon>
        <taxon>Rhodocytophagaceae</taxon>
        <taxon>Xanthocytophaga</taxon>
    </lineage>
</organism>
<dbReference type="Pfam" id="PF01738">
    <property type="entry name" value="DLH"/>
    <property type="match status" value="1"/>
</dbReference>
<dbReference type="RefSeq" id="WP_313979131.1">
    <property type="nucleotide sequence ID" value="NZ_JASJOS010000005.1"/>
</dbReference>
<feature type="signal peptide" evidence="1">
    <location>
        <begin position="1"/>
        <end position="20"/>
    </location>
</feature>
<evidence type="ECO:0000313" key="3">
    <source>
        <dbReference type="EMBL" id="MDJ1481406.1"/>
    </source>
</evidence>
<dbReference type="SUPFAM" id="SSF53474">
    <property type="entry name" value="alpha/beta-Hydrolases"/>
    <property type="match status" value="1"/>
</dbReference>
<dbReference type="InterPro" id="IPR051049">
    <property type="entry name" value="Dienelactone_hydrolase-like"/>
</dbReference>
<accession>A0AAE3QQR4</accession>
<dbReference type="InterPro" id="IPR029058">
    <property type="entry name" value="AB_hydrolase_fold"/>
</dbReference>
<dbReference type="PANTHER" id="PTHR46623:SF6">
    <property type="entry name" value="ALPHA_BETA-HYDROLASES SUPERFAMILY PROTEIN"/>
    <property type="match status" value="1"/>
</dbReference>
<dbReference type="AlphaFoldDB" id="A0AAE3QQR4"/>
<gene>
    <name evidence="3" type="ORF">QNI16_12985</name>
</gene>
<dbReference type="GO" id="GO:0016787">
    <property type="term" value="F:hydrolase activity"/>
    <property type="evidence" value="ECO:0007669"/>
    <property type="project" value="UniProtKB-KW"/>
</dbReference>
<proteinExistence type="predicted"/>
<name>A0AAE3QQR4_9BACT</name>
<comment type="caution">
    <text evidence="3">The sequence shown here is derived from an EMBL/GenBank/DDBJ whole genome shotgun (WGS) entry which is preliminary data.</text>
</comment>
<feature type="chain" id="PRO_5042196103" evidence="1">
    <location>
        <begin position="21"/>
        <end position="283"/>
    </location>
</feature>
<sequence length="283" mass="31511">MKRLLFTCFTLLATGIFTFAQKVESCCQISATDAMARLVDDPEFVASHLAPLPYVYEGKDGKMITFKTTDGKTANAFELKAKTKSNKYLFVFQEWWGLNDYIKRESEKYYNDLKGEVTVIALDMYDGKVATDPETAGKYMGEAKPERLDAITKGAVEYVGKDAKIATVGWCFGGARSLQAALVSGKQAVGCVMFYGMPEKDVNRLKTLHTDVLGLFAGREKWINSEVVSQFEKDMQAAGKKVTVKTFDAEHAFANPSNPNYDKAKADEAYMMAINYLKGKFKV</sequence>
<dbReference type="PANTHER" id="PTHR46623">
    <property type="entry name" value="CARBOXYMETHYLENEBUTENOLIDASE-RELATED"/>
    <property type="match status" value="1"/>
</dbReference>
<feature type="domain" description="Dienelactone hydrolase" evidence="2">
    <location>
        <begin position="86"/>
        <end position="278"/>
    </location>
</feature>
<dbReference type="Gene3D" id="3.40.50.1820">
    <property type="entry name" value="alpha/beta hydrolase"/>
    <property type="match status" value="1"/>
</dbReference>
<dbReference type="InterPro" id="IPR002925">
    <property type="entry name" value="Dienelactn_hydro"/>
</dbReference>
<evidence type="ECO:0000256" key="1">
    <source>
        <dbReference type="SAM" id="SignalP"/>
    </source>
</evidence>
<keyword evidence="3" id="KW-0378">Hydrolase</keyword>
<protein>
    <submittedName>
        <fullName evidence="3">Dienelactone hydrolase family protein</fullName>
    </submittedName>
</protein>
<dbReference type="EMBL" id="JASJOS010000005">
    <property type="protein sequence ID" value="MDJ1481406.1"/>
    <property type="molecule type" value="Genomic_DNA"/>
</dbReference>
<evidence type="ECO:0000259" key="2">
    <source>
        <dbReference type="Pfam" id="PF01738"/>
    </source>
</evidence>
<keyword evidence="1" id="KW-0732">Signal</keyword>